<name>A0ABX8LL95_9BACT</name>
<dbReference type="PROSITE" id="PS50164">
    <property type="entry name" value="GIY_YIG"/>
    <property type="match status" value="1"/>
</dbReference>
<proteinExistence type="predicted"/>
<dbReference type="RefSeq" id="WP_217289341.1">
    <property type="nucleotide sequence ID" value="NZ_CP077683.1"/>
</dbReference>
<gene>
    <name evidence="2" type="ORF">KP001_09865</name>
</gene>
<accession>A0ABX8LL95</accession>
<dbReference type="EMBL" id="CP077683">
    <property type="protein sequence ID" value="QXE92796.1"/>
    <property type="molecule type" value="Genomic_DNA"/>
</dbReference>
<dbReference type="InterPro" id="IPR000305">
    <property type="entry name" value="GIY-YIG_endonuc"/>
</dbReference>
<evidence type="ECO:0000313" key="3">
    <source>
        <dbReference type="Proteomes" id="UP000683559"/>
    </source>
</evidence>
<sequence length="80" mass="9269">MKYVYYLQSIPHPDQHYVGLTTDVNSRLASHNAGQSPHTSKYRPWRILTYHAFADDAKAAAFEKYLKSCSGLAFRKKHFH</sequence>
<protein>
    <submittedName>
        <fullName evidence="2">GIY-YIG nuclease family protein</fullName>
    </submittedName>
</protein>
<evidence type="ECO:0000313" key="2">
    <source>
        <dbReference type="EMBL" id="QXE92796.1"/>
    </source>
</evidence>
<evidence type="ECO:0000259" key="1">
    <source>
        <dbReference type="PROSITE" id="PS50164"/>
    </source>
</evidence>
<reference evidence="2 3" key="1">
    <citation type="submission" date="2021-06" db="EMBL/GenBank/DDBJ databases">
        <title>Gemonas diversity in paddy soil.</title>
        <authorList>
            <person name="Liu G."/>
        </authorList>
    </citation>
    <scope>NUCLEOTIDE SEQUENCE [LARGE SCALE GENOMIC DNA]</scope>
    <source>
        <strain evidence="2 3">RG2</strain>
    </source>
</reference>
<feature type="domain" description="GIY-YIG" evidence="1">
    <location>
        <begin position="1"/>
        <end position="76"/>
    </location>
</feature>
<keyword evidence="3" id="KW-1185">Reference proteome</keyword>
<organism evidence="2 3">
    <name type="scientific">Geomonas subterranea</name>
    <dbReference type="NCBI Taxonomy" id="2847989"/>
    <lineage>
        <taxon>Bacteria</taxon>
        <taxon>Pseudomonadati</taxon>
        <taxon>Thermodesulfobacteriota</taxon>
        <taxon>Desulfuromonadia</taxon>
        <taxon>Geobacterales</taxon>
        <taxon>Geobacteraceae</taxon>
        <taxon>Geomonas</taxon>
    </lineage>
</organism>
<dbReference type="Pfam" id="PF01541">
    <property type="entry name" value="GIY-YIG"/>
    <property type="match status" value="1"/>
</dbReference>
<dbReference type="Proteomes" id="UP000683559">
    <property type="component" value="Chromosome"/>
</dbReference>